<reference evidence="2 3" key="1">
    <citation type="submission" date="2019-06" db="EMBL/GenBank/DDBJ databases">
        <authorList>
            <person name="Broberg M."/>
        </authorList>
    </citation>
    <scope>NUCLEOTIDE SEQUENCE [LARGE SCALE GENOMIC DNA]</scope>
</reference>
<evidence type="ECO:0000313" key="2">
    <source>
        <dbReference type="EMBL" id="VUC22964.1"/>
    </source>
</evidence>
<feature type="domain" description="Heterokaryon incompatibility" evidence="1">
    <location>
        <begin position="24"/>
        <end position="176"/>
    </location>
</feature>
<dbReference type="PANTHER" id="PTHR10622">
    <property type="entry name" value="HET DOMAIN-CONTAINING PROTEIN"/>
    <property type="match status" value="1"/>
</dbReference>
<comment type="caution">
    <text evidence="2">The sequence shown here is derived from an EMBL/GenBank/DDBJ whole genome shotgun (WGS) entry which is preliminary data.</text>
</comment>
<dbReference type="PANTHER" id="PTHR10622:SF10">
    <property type="entry name" value="HET DOMAIN-CONTAINING PROTEIN"/>
    <property type="match status" value="1"/>
</dbReference>
<gene>
    <name evidence="2" type="ORF">CLO192961_LOCUS98222</name>
</gene>
<sequence>MRILKTHEYKLLESKDIPDPFPPYAILSHTWISPKEEITYQDFKTKKEDIDNGVYKQMGWAKVKDYCDRAAKDGWEWAWMDTCCIDKTNPADTQEAINAMFRWYQKAGICYARLDDVDAYKSIDEAQLTDVERPEDGDLDETTGFNSILNNKQAHDAIGRSLVKSKWFTRGWTLQELLAPHYLVFLDQRWHRIGTRESWSAEIKEACRIEPEHLTTFKPTDFTTCSIAMRLSWASSRETTVEEDETYSLIGLFGISLPLIYGEGRWRAFNRLQRELILVYNDDSIFAWTSSQSIQGLSNPQKQVNGILAPSIREFKSASQIQCFGYHDHIFSMTNRGLETNAKCWNCPSDHSKFLIQLNCGNEPSVHKGIFLRYSPNGSYERTNDEQLVDMKRPDLRTWTSIRERKPILIRSGNLSGCQTASIFVLRYPEEVSLHATYFTDFGAAVLGTRLKLLDEPAATSPFQTEQDEILVQVNQLTFTKVDIQTRDCYFMLDIVIYVNENGFPSVGIRKPERWGRTLGDPLGDSSRDYQGLAGDLYDILNSGGYLPSFVAMENDTTLSVHLLPNPPKRRPVDKSLELREYTLRVNICKSRTKGAEDSEQLSKRRKVR</sequence>
<dbReference type="EMBL" id="CABFNS010000698">
    <property type="protein sequence ID" value="VUC22964.1"/>
    <property type="molecule type" value="Genomic_DNA"/>
</dbReference>
<evidence type="ECO:0000259" key="1">
    <source>
        <dbReference type="Pfam" id="PF06985"/>
    </source>
</evidence>
<accession>A0ABY6TXA2</accession>
<dbReference type="InterPro" id="IPR010730">
    <property type="entry name" value="HET"/>
</dbReference>
<dbReference type="Pfam" id="PF06985">
    <property type="entry name" value="HET"/>
    <property type="match status" value="1"/>
</dbReference>
<protein>
    <recommendedName>
        <fullName evidence="1">Heterokaryon incompatibility domain-containing protein</fullName>
    </recommendedName>
</protein>
<proteinExistence type="predicted"/>
<organism evidence="2 3">
    <name type="scientific">Bionectria ochroleuca</name>
    <name type="common">Gliocladium roseum</name>
    <dbReference type="NCBI Taxonomy" id="29856"/>
    <lineage>
        <taxon>Eukaryota</taxon>
        <taxon>Fungi</taxon>
        <taxon>Dikarya</taxon>
        <taxon>Ascomycota</taxon>
        <taxon>Pezizomycotina</taxon>
        <taxon>Sordariomycetes</taxon>
        <taxon>Hypocreomycetidae</taxon>
        <taxon>Hypocreales</taxon>
        <taxon>Bionectriaceae</taxon>
        <taxon>Clonostachys</taxon>
    </lineage>
</organism>
<dbReference type="Proteomes" id="UP000766486">
    <property type="component" value="Unassembled WGS sequence"/>
</dbReference>
<name>A0ABY6TXA2_BIOOC</name>
<evidence type="ECO:0000313" key="3">
    <source>
        <dbReference type="Proteomes" id="UP000766486"/>
    </source>
</evidence>
<keyword evidence="3" id="KW-1185">Reference proteome</keyword>